<reference evidence="2 3" key="1">
    <citation type="submission" date="2022-01" db="EMBL/GenBank/DDBJ databases">
        <title>A chromosomal length assembly of Cordylochernes scorpioides.</title>
        <authorList>
            <person name="Zeh D."/>
            <person name="Zeh J."/>
        </authorList>
    </citation>
    <scope>NUCLEOTIDE SEQUENCE [LARGE SCALE GENOMIC DNA]</scope>
    <source>
        <strain evidence="2">IN4F17</strain>
        <tissue evidence="2">Whole Body</tissue>
    </source>
</reference>
<accession>A0ABY6K800</accession>
<dbReference type="SMART" id="SM00220">
    <property type="entry name" value="S_TKc"/>
    <property type="match status" value="1"/>
</dbReference>
<dbReference type="SUPFAM" id="SSF56112">
    <property type="entry name" value="Protein kinase-like (PK-like)"/>
    <property type="match status" value="1"/>
</dbReference>
<evidence type="ECO:0000313" key="3">
    <source>
        <dbReference type="Proteomes" id="UP001235939"/>
    </source>
</evidence>
<dbReference type="InterPro" id="IPR000719">
    <property type="entry name" value="Prot_kinase_dom"/>
</dbReference>
<dbReference type="EMBL" id="CP092865">
    <property type="protein sequence ID" value="UYV64924.1"/>
    <property type="molecule type" value="Genomic_DNA"/>
</dbReference>
<organism evidence="2 3">
    <name type="scientific">Cordylochernes scorpioides</name>
    <dbReference type="NCBI Taxonomy" id="51811"/>
    <lineage>
        <taxon>Eukaryota</taxon>
        <taxon>Metazoa</taxon>
        <taxon>Ecdysozoa</taxon>
        <taxon>Arthropoda</taxon>
        <taxon>Chelicerata</taxon>
        <taxon>Arachnida</taxon>
        <taxon>Pseudoscorpiones</taxon>
        <taxon>Cheliferoidea</taxon>
        <taxon>Chernetidae</taxon>
        <taxon>Cordylochernes</taxon>
    </lineage>
</organism>
<dbReference type="PANTHER" id="PTHR24361:SF613">
    <property type="entry name" value="NUCLEAR RECEPTOR-BINDING PROTEIN-RELATED"/>
    <property type="match status" value="1"/>
</dbReference>
<feature type="domain" description="Protein kinase" evidence="1">
    <location>
        <begin position="1"/>
        <end position="205"/>
    </location>
</feature>
<protein>
    <submittedName>
        <fullName evidence="2">STK36</fullName>
    </submittedName>
</protein>
<dbReference type="Pfam" id="PF00069">
    <property type="entry name" value="Pkinase"/>
    <property type="match status" value="1"/>
</dbReference>
<dbReference type="Gene3D" id="1.10.510.10">
    <property type="entry name" value="Transferase(Phosphotransferase) domain 1"/>
    <property type="match status" value="1"/>
</dbReference>
<dbReference type="PROSITE" id="PS50011">
    <property type="entry name" value="PROTEIN_KINASE_DOM"/>
    <property type="match status" value="1"/>
</dbReference>
<gene>
    <name evidence="2" type="ORF">LAZ67_3002461</name>
</gene>
<dbReference type="PANTHER" id="PTHR24361">
    <property type="entry name" value="MITOGEN-ACTIVATED KINASE KINASE KINASE"/>
    <property type="match status" value="1"/>
</dbReference>
<sequence length="212" mass="24824">MILDKNHFKIFRKDSELGISRPDTIVIEVSDYDTEDIYACKVMPINERTRQDNDCTSNWKGSFISSSRCIGYTYGYQTRKYTHEGAHVVKLIDFGYSFKMNFPNMKCTDFCGGTVHYISPQRIRKLPIGPEEDTWAFACVLYFLITKEFAWTGSNLVNICSNIFHKPFNPPKDATLAETQILTNIFQKDPRLRRSLSEILRHPYFTQEYYYL</sequence>
<keyword evidence="3" id="KW-1185">Reference proteome</keyword>
<dbReference type="InterPro" id="IPR053235">
    <property type="entry name" value="Ser_Thr_kinase"/>
</dbReference>
<name>A0ABY6K800_9ARAC</name>
<evidence type="ECO:0000313" key="2">
    <source>
        <dbReference type="EMBL" id="UYV64924.1"/>
    </source>
</evidence>
<proteinExistence type="predicted"/>
<evidence type="ECO:0000259" key="1">
    <source>
        <dbReference type="PROSITE" id="PS50011"/>
    </source>
</evidence>
<dbReference type="Proteomes" id="UP001235939">
    <property type="component" value="Chromosome 03"/>
</dbReference>
<dbReference type="InterPro" id="IPR011009">
    <property type="entry name" value="Kinase-like_dom_sf"/>
</dbReference>